<dbReference type="GO" id="GO:0019867">
    <property type="term" value="C:outer membrane"/>
    <property type="evidence" value="ECO:0007669"/>
    <property type="project" value="InterPro"/>
</dbReference>
<evidence type="ECO:0000259" key="4">
    <source>
        <dbReference type="Pfam" id="PF01103"/>
    </source>
</evidence>
<dbReference type="Gene3D" id="2.40.160.50">
    <property type="entry name" value="membrane protein fhac: a member of the omp85/tpsb transporter family"/>
    <property type="match status" value="1"/>
</dbReference>
<accession>A0A1H4ALE1</accession>
<sequence>MPRYCFRLTLTLFLIATGTGLLFAQEIATPKYPVKKDSSAADTGQLDAGDVYNLLFRKNKKKAPKSRKSGSLVLLPSIGYTPSTGFEFGADVSGTRYLGEPENTTLSVFDAYAAVSTNELALIQLTHNIYTARNQWNIQGSYDLGKTVVLDRGLGTGREVPEAIPIRYTYIRLSENIYRNLFPNFYAGAGLAFNYYTNIDEELDDPESIKTHNYLYSVKNGYPVNHYFASGLLINLQYNTRDQPYRPYKGLYVDVILRANQKWLGSEKNALQLKTELRKYWSLSAKNPEQVLAYWLWGSYLLNGSVPYLELPGTGSDINQRIGRGYTISRFKGPSFFYNELEYRFPITRNKLLSGVVFLNMETANNQNNIKLFNYWEPGTGAGLRILFDKHTRSNLCLDYGIGNYGSNGVFVGLNEVF</sequence>
<keyword evidence="3" id="KW-0732">Signal</keyword>
<evidence type="ECO:0000256" key="3">
    <source>
        <dbReference type="SAM" id="SignalP"/>
    </source>
</evidence>
<dbReference type="STRING" id="425514.SAMN05443550_10324"/>
<keyword evidence="2" id="KW-0472">Membrane</keyword>
<evidence type="ECO:0000256" key="1">
    <source>
        <dbReference type="ARBA" id="ARBA00004370"/>
    </source>
</evidence>
<dbReference type="RefSeq" id="WP_175470490.1">
    <property type="nucleotide sequence ID" value="NZ_FNRA01000003.1"/>
</dbReference>
<dbReference type="Proteomes" id="UP000198850">
    <property type="component" value="Unassembled WGS sequence"/>
</dbReference>
<dbReference type="InterPro" id="IPR000184">
    <property type="entry name" value="Bac_surfAg_D15"/>
</dbReference>
<dbReference type="Pfam" id="PF01103">
    <property type="entry name" value="Omp85"/>
    <property type="match status" value="1"/>
</dbReference>
<proteinExistence type="predicted"/>
<gene>
    <name evidence="5" type="ORF">SAMN05443550_10324</name>
</gene>
<protein>
    <submittedName>
        <fullName evidence="5">Surface antigen</fullName>
    </submittedName>
</protein>
<reference evidence="5 6" key="1">
    <citation type="submission" date="2016-10" db="EMBL/GenBank/DDBJ databases">
        <authorList>
            <person name="de Groot N.N."/>
        </authorList>
    </citation>
    <scope>NUCLEOTIDE SEQUENCE [LARGE SCALE GENOMIC DNA]</scope>
    <source>
        <strain evidence="5 6">DSM 19033</strain>
    </source>
</reference>
<keyword evidence="6" id="KW-1185">Reference proteome</keyword>
<feature type="chain" id="PRO_5011450783" evidence="3">
    <location>
        <begin position="25"/>
        <end position="418"/>
    </location>
</feature>
<organism evidence="5 6">
    <name type="scientific">Pedobacter hartonius</name>
    <dbReference type="NCBI Taxonomy" id="425514"/>
    <lineage>
        <taxon>Bacteria</taxon>
        <taxon>Pseudomonadati</taxon>
        <taxon>Bacteroidota</taxon>
        <taxon>Sphingobacteriia</taxon>
        <taxon>Sphingobacteriales</taxon>
        <taxon>Sphingobacteriaceae</taxon>
        <taxon>Pedobacter</taxon>
    </lineage>
</organism>
<evidence type="ECO:0000313" key="6">
    <source>
        <dbReference type="Proteomes" id="UP000198850"/>
    </source>
</evidence>
<feature type="signal peptide" evidence="3">
    <location>
        <begin position="1"/>
        <end position="24"/>
    </location>
</feature>
<name>A0A1H4ALE1_9SPHI</name>
<evidence type="ECO:0000256" key="2">
    <source>
        <dbReference type="ARBA" id="ARBA00023136"/>
    </source>
</evidence>
<dbReference type="EMBL" id="FNRA01000003">
    <property type="protein sequence ID" value="SEA36766.1"/>
    <property type="molecule type" value="Genomic_DNA"/>
</dbReference>
<evidence type="ECO:0000313" key="5">
    <source>
        <dbReference type="EMBL" id="SEA36766.1"/>
    </source>
</evidence>
<feature type="domain" description="Bacterial surface antigen (D15)" evidence="4">
    <location>
        <begin position="208"/>
        <end position="386"/>
    </location>
</feature>
<comment type="subcellular location">
    <subcellularLocation>
        <location evidence="1">Membrane</location>
    </subcellularLocation>
</comment>
<dbReference type="AlphaFoldDB" id="A0A1H4ALE1"/>